<dbReference type="KEGG" id="lagg:B0E33_28905"/>
<dbReference type="OrthoDB" id="9769667at2"/>
<evidence type="ECO:0000256" key="1">
    <source>
        <dbReference type="ARBA" id="ARBA00022729"/>
    </source>
</evidence>
<keyword evidence="4" id="KW-1185">Reference proteome</keyword>
<reference evidence="4" key="1">
    <citation type="submission" date="2015-07" db="EMBL/GenBank/DDBJ databases">
        <authorList>
            <person name="Rodrigo-Torres Lidia"/>
            <person name="Arahal R.David."/>
        </authorList>
    </citation>
    <scope>NUCLEOTIDE SEQUENCE [LARGE SCALE GENOMIC DNA]</scope>
    <source>
        <strain evidence="4">CECT 4801</strain>
    </source>
</reference>
<name>A0A0M6YCA6_9HYPH</name>
<dbReference type="CDD" id="cd13604">
    <property type="entry name" value="PBP2_TRAP_ketoacid_lactate_like"/>
    <property type="match status" value="1"/>
</dbReference>
<feature type="signal peptide" evidence="2">
    <location>
        <begin position="1"/>
        <end position="22"/>
    </location>
</feature>
<sequence>MKVTFFKTFIAACMLSSTSVVAQDFELTFQSVDPAGNPNFAIQQAWTERVKLMSGGRLSIELLPVGSVVEYNETQDAVGNGILDGHITDVSYFSGKDPAFGLIANPIGAWAAPDEMFRFINYGGGYELMNALEEPYGLHFIGATTTGLEGFVSKRPLDGVDDLKGLKVRAPEGLIQEVFAAAGAVPVNLPYSEVYTALDKGVIDAADSTVFSTNHQQGLHKVAEHPVYPGFHSMPLVEVSMNLDKWNALPSDLQEILTVSVRDFAQDAVAILSMNDLKTYAEATADPNITVHNWSAEERAKFRRIAMDQWAKVAARSDNAQNVYETLTSYLDSQGMLK</sequence>
<dbReference type="AlphaFoldDB" id="A0A0M6YCA6"/>
<dbReference type="PANTHER" id="PTHR33376">
    <property type="match status" value="1"/>
</dbReference>
<organism evidence="3 4">
    <name type="scientific">Roseibium aggregatum</name>
    <dbReference type="NCBI Taxonomy" id="187304"/>
    <lineage>
        <taxon>Bacteria</taxon>
        <taxon>Pseudomonadati</taxon>
        <taxon>Pseudomonadota</taxon>
        <taxon>Alphaproteobacteria</taxon>
        <taxon>Hyphomicrobiales</taxon>
        <taxon>Stappiaceae</taxon>
        <taxon>Roseibium</taxon>
    </lineage>
</organism>
<dbReference type="Pfam" id="PF03480">
    <property type="entry name" value="DctP"/>
    <property type="match status" value="1"/>
</dbReference>
<evidence type="ECO:0000313" key="4">
    <source>
        <dbReference type="Proteomes" id="UP000048926"/>
    </source>
</evidence>
<dbReference type="Proteomes" id="UP000048926">
    <property type="component" value="Unassembled WGS sequence"/>
</dbReference>
<gene>
    <name evidence="3" type="primary">siaP_8</name>
    <name evidence="3" type="ORF">LAL4801_05100</name>
</gene>
<keyword evidence="1 2" id="KW-0732">Signal</keyword>
<dbReference type="InterPro" id="IPR038404">
    <property type="entry name" value="TRAP_DctP_sf"/>
</dbReference>
<evidence type="ECO:0000256" key="2">
    <source>
        <dbReference type="SAM" id="SignalP"/>
    </source>
</evidence>
<accession>A0A0M6YCA6</accession>
<dbReference type="RefSeq" id="WP_022999513.1">
    <property type="nucleotide sequence ID" value="NZ_CP045623.1"/>
</dbReference>
<protein>
    <submittedName>
        <fullName evidence="3">Neu5Ac-binding protein</fullName>
    </submittedName>
</protein>
<dbReference type="InterPro" id="IPR018389">
    <property type="entry name" value="DctP_fam"/>
</dbReference>
<dbReference type="PANTHER" id="PTHR33376:SF5">
    <property type="entry name" value="EXTRACYTOPLASMIC SOLUTE RECEPTOR PROTEIN"/>
    <property type="match status" value="1"/>
</dbReference>
<dbReference type="GO" id="GO:0055085">
    <property type="term" value="P:transmembrane transport"/>
    <property type="evidence" value="ECO:0007669"/>
    <property type="project" value="InterPro"/>
</dbReference>
<dbReference type="EMBL" id="CXST01000004">
    <property type="protein sequence ID" value="CTQ46641.1"/>
    <property type="molecule type" value="Genomic_DNA"/>
</dbReference>
<evidence type="ECO:0000313" key="3">
    <source>
        <dbReference type="EMBL" id="CTQ46641.1"/>
    </source>
</evidence>
<dbReference type="Gene3D" id="3.40.190.170">
    <property type="entry name" value="Bacterial extracellular solute-binding protein, family 7"/>
    <property type="match status" value="1"/>
</dbReference>
<feature type="chain" id="PRO_5005807683" evidence="2">
    <location>
        <begin position="23"/>
        <end position="338"/>
    </location>
</feature>
<dbReference type="NCBIfam" id="NF037995">
    <property type="entry name" value="TRAP_S1"/>
    <property type="match status" value="1"/>
</dbReference>
<proteinExistence type="predicted"/>